<dbReference type="GO" id="GO:0005576">
    <property type="term" value="C:extracellular region"/>
    <property type="evidence" value="ECO:0007669"/>
    <property type="project" value="UniProtKB-SubCell"/>
</dbReference>
<keyword evidence="10 12" id="KW-0472">Membrane</keyword>
<evidence type="ECO:0000259" key="13">
    <source>
        <dbReference type="PROSITE" id="PS50035"/>
    </source>
</evidence>
<gene>
    <name evidence="14" type="ORF">RISW2_14485</name>
</gene>
<dbReference type="SMART" id="SM00155">
    <property type="entry name" value="PLDc"/>
    <property type="match status" value="2"/>
</dbReference>
<evidence type="ECO:0000256" key="10">
    <source>
        <dbReference type="ARBA" id="ARBA00023136"/>
    </source>
</evidence>
<dbReference type="Gene3D" id="3.30.870.10">
    <property type="entry name" value="Endonuclease Chain A"/>
    <property type="match status" value="2"/>
</dbReference>
<evidence type="ECO:0000256" key="1">
    <source>
        <dbReference type="ARBA" id="ARBA00003145"/>
    </source>
</evidence>
<evidence type="ECO:0000256" key="5">
    <source>
        <dbReference type="ARBA" id="ARBA00022525"/>
    </source>
</evidence>
<protein>
    <recommendedName>
        <fullName evidence="11">Cardiolipin synthase</fullName>
        <ecNumber evidence="11">2.7.8.-</ecNumber>
    </recommendedName>
</protein>
<accession>X7F5C5</accession>
<dbReference type="InterPro" id="IPR025202">
    <property type="entry name" value="PLD-like_dom"/>
</dbReference>
<dbReference type="EC" id="2.7.8.-" evidence="11"/>
<evidence type="ECO:0000313" key="15">
    <source>
        <dbReference type="Proteomes" id="UP000023430"/>
    </source>
</evidence>
<keyword evidence="6" id="KW-0808">Transferase</keyword>
<dbReference type="Pfam" id="PF13091">
    <property type="entry name" value="PLDc_2"/>
    <property type="match status" value="2"/>
</dbReference>
<keyword evidence="8" id="KW-0677">Repeat</keyword>
<name>X7F5C5_9RHOB</name>
<dbReference type="GO" id="GO:0008808">
    <property type="term" value="F:cardiolipin synthase activity"/>
    <property type="evidence" value="ECO:0007669"/>
    <property type="project" value="UniProtKB-UniRule"/>
</dbReference>
<dbReference type="GO" id="GO:0032049">
    <property type="term" value="P:cardiolipin biosynthetic process"/>
    <property type="evidence" value="ECO:0007669"/>
    <property type="project" value="UniProtKB-UniRule"/>
</dbReference>
<keyword evidence="9 12" id="KW-1133">Transmembrane helix</keyword>
<feature type="transmembrane region" description="Helical" evidence="12">
    <location>
        <begin position="31"/>
        <end position="52"/>
    </location>
</feature>
<dbReference type="PANTHER" id="PTHR21248">
    <property type="entry name" value="CARDIOLIPIN SYNTHASE"/>
    <property type="match status" value="1"/>
</dbReference>
<evidence type="ECO:0000256" key="6">
    <source>
        <dbReference type="ARBA" id="ARBA00022679"/>
    </source>
</evidence>
<keyword evidence="4" id="KW-1003">Cell membrane</keyword>
<evidence type="ECO:0000256" key="11">
    <source>
        <dbReference type="NCBIfam" id="TIGR04265"/>
    </source>
</evidence>
<dbReference type="Proteomes" id="UP000023430">
    <property type="component" value="Unassembled WGS sequence"/>
</dbReference>
<comment type="function">
    <text evidence="1">Could be a virulence factor.</text>
</comment>
<dbReference type="EMBL" id="JAME01000035">
    <property type="protein sequence ID" value="ETX27301.1"/>
    <property type="molecule type" value="Genomic_DNA"/>
</dbReference>
<dbReference type="PANTHER" id="PTHR21248:SF22">
    <property type="entry name" value="PHOSPHOLIPASE D"/>
    <property type="match status" value="1"/>
</dbReference>
<dbReference type="InterPro" id="IPR001736">
    <property type="entry name" value="PLipase_D/transphosphatidylase"/>
</dbReference>
<organism evidence="14 15">
    <name type="scientific">Roseivivax isoporae LMG 25204</name>
    <dbReference type="NCBI Taxonomy" id="1449351"/>
    <lineage>
        <taxon>Bacteria</taxon>
        <taxon>Pseudomonadati</taxon>
        <taxon>Pseudomonadota</taxon>
        <taxon>Alphaproteobacteria</taxon>
        <taxon>Rhodobacterales</taxon>
        <taxon>Roseobacteraceae</taxon>
        <taxon>Roseivivax</taxon>
    </lineage>
</organism>
<evidence type="ECO:0000313" key="14">
    <source>
        <dbReference type="EMBL" id="ETX27301.1"/>
    </source>
</evidence>
<evidence type="ECO:0000256" key="2">
    <source>
        <dbReference type="ARBA" id="ARBA00004236"/>
    </source>
</evidence>
<dbReference type="SUPFAM" id="SSF56024">
    <property type="entry name" value="Phospholipase D/nuclease"/>
    <property type="match status" value="2"/>
</dbReference>
<dbReference type="AlphaFoldDB" id="X7F5C5"/>
<keyword evidence="5" id="KW-0964">Secreted</keyword>
<keyword evidence="15" id="KW-1185">Reference proteome</keyword>
<comment type="subcellular location">
    <subcellularLocation>
        <location evidence="2">Cell membrane</location>
    </subcellularLocation>
    <subcellularLocation>
        <location evidence="3">Secreted</location>
    </subcellularLocation>
</comment>
<evidence type="ECO:0000256" key="4">
    <source>
        <dbReference type="ARBA" id="ARBA00022475"/>
    </source>
</evidence>
<dbReference type="GO" id="GO:0005886">
    <property type="term" value="C:plasma membrane"/>
    <property type="evidence" value="ECO:0007669"/>
    <property type="project" value="UniProtKB-SubCell"/>
</dbReference>
<feature type="domain" description="PLD phosphodiesterase" evidence="13">
    <location>
        <begin position="204"/>
        <end position="231"/>
    </location>
</feature>
<dbReference type="PATRIC" id="fig|1449351.3.peg.3771"/>
<evidence type="ECO:0000256" key="8">
    <source>
        <dbReference type="ARBA" id="ARBA00022737"/>
    </source>
</evidence>
<proteinExistence type="predicted"/>
<sequence>MITAILGIVLVSAAAYCVWSALTTARTPQGAVAWTIFLVAAPWAAVPAFFVFGQHKMRTDRLSYRRTLAATESIGLPGAAADCPPKAAERLGIFSTLGGLPVVPGNATEILVDGTATFDAIFAAIDGAETYVLAQFYTIEDDALGTAFADRLIAAAARGVRVMLLCDRVGSYGLPSSYRHRLVQAGVEFPDPHAGVHRTSRSRINFRNHRKTVVVDGRWATLGGHNVADTYLGLDPELGHWRDTHLALRGPVVAQLQLGFVQDWHWHTGTFLYDALDWTAGPVPGGVDAVTVPMGPTDLHDTGALFFFAAITRARRRVWIASPYVVPDVDTLSALKCAALAGCDVCILMPARIDHYLPWLAAFAYFDEMRAAGVRIFRYEDGFMHQKVVLVDDDLAAIGTANLDNRSFRLNFETMVTIADEGFASEVAEMLRADMAHATLLDRRLEEQRLSMRVGARLARLLAPVL</sequence>
<dbReference type="PROSITE" id="PS50035">
    <property type="entry name" value="PLD"/>
    <property type="match status" value="2"/>
</dbReference>
<evidence type="ECO:0000256" key="12">
    <source>
        <dbReference type="SAM" id="Phobius"/>
    </source>
</evidence>
<dbReference type="NCBIfam" id="TIGR04265">
    <property type="entry name" value="bac_cardiolipin"/>
    <property type="match status" value="1"/>
</dbReference>
<keyword evidence="7 12" id="KW-0812">Transmembrane</keyword>
<dbReference type="InterPro" id="IPR022924">
    <property type="entry name" value="Cardiolipin_synthase"/>
</dbReference>
<evidence type="ECO:0000256" key="3">
    <source>
        <dbReference type="ARBA" id="ARBA00004613"/>
    </source>
</evidence>
<reference evidence="14 15" key="1">
    <citation type="submission" date="2014-01" db="EMBL/GenBank/DDBJ databases">
        <title>Roseivivax isoporae LMG 25204 Genome Sequencing.</title>
        <authorList>
            <person name="Lai Q."/>
            <person name="Li G."/>
            <person name="Shao Z."/>
        </authorList>
    </citation>
    <scope>NUCLEOTIDE SEQUENCE [LARGE SCALE GENOMIC DNA]</scope>
    <source>
        <strain evidence="14 15">LMG 25204</strain>
    </source>
</reference>
<comment type="caution">
    <text evidence="14">The sequence shown here is derived from an EMBL/GenBank/DDBJ whole genome shotgun (WGS) entry which is preliminary data.</text>
</comment>
<evidence type="ECO:0000256" key="7">
    <source>
        <dbReference type="ARBA" id="ARBA00022692"/>
    </source>
</evidence>
<feature type="domain" description="PLD phosphodiesterase" evidence="13">
    <location>
        <begin position="380"/>
        <end position="407"/>
    </location>
</feature>
<dbReference type="eggNOG" id="COG1502">
    <property type="taxonomic scope" value="Bacteria"/>
</dbReference>
<dbReference type="STRING" id="1449351.RISW2_14485"/>
<evidence type="ECO:0000256" key="9">
    <source>
        <dbReference type="ARBA" id="ARBA00022989"/>
    </source>
</evidence>